<evidence type="ECO:0000256" key="9">
    <source>
        <dbReference type="ARBA" id="ARBA00023077"/>
    </source>
</evidence>
<organism evidence="18 19">
    <name type="scientific">Piscinibacter gummiphilus</name>
    <dbReference type="NCBI Taxonomy" id="946333"/>
    <lineage>
        <taxon>Bacteria</taxon>
        <taxon>Pseudomonadati</taxon>
        <taxon>Pseudomonadota</taxon>
        <taxon>Betaproteobacteria</taxon>
        <taxon>Burkholderiales</taxon>
        <taxon>Sphaerotilaceae</taxon>
        <taxon>Piscinibacter</taxon>
    </lineage>
</organism>
<dbReference type="Pfam" id="PF07715">
    <property type="entry name" value="Plug"/>
    <property type="match status" value="1"/>
</dbReference>
<feature type="chain" id="PRO_5046802265" evidence="15">
    <location>
        <begin position="24"/>
        <end position="694"/>
    </location>
</feature>
<keyword evidence="12 13" id="KW-0998">Cell outer membrane</keyword>
<keyword evidence="9 14" id="KW-0798">TonB box</keyword>
<feature type="domain" description="TonB-dependent receptor-like beta-barrel" evidence="16">
    <location>
        <begin position="236"/>
        <end position="650"/>
    </location>
</feature>
<dbReference type="InterPro" id="IPR036942">
    <property type="entry name" value="Beta-barrel_TonB_sf"/>
</dbReference>
<keyword evidence="7" id="KW-0408">Iron</keyword>
<proteinExistence type="inferred from homology"/>
<evidence type="ECO:0000313" key="19">
    <source>
        <dbReference type="Proteomes" id="UP001303946"/>
    </source>
</evidence>
<evidence type="ECO:0000256" key="15">
    <source>
        <dbReference type="SAM" id="SignalP"/>
    </source>
</evidence>
<evidence type="ECO:0000256" key="12">
    <source>
        <dbReference type="ARBA" id="ARBA00023237"/>
    </source>
</evidence>
<evidence type="ECO:0000256" key="5">
    <source>
        <dbReference type="ARBA" id="ARBA00022496"/>
    </source>
</evidence>
<dbReference type="InterPro" id="IPR000531">
    <property type="entry name" value="Beta-barrel_TonB"/>
</dbReference>
<accession>A0ABZ0CQ14</accession>
<feature type="signal peptide" evidence="15">
    <location>
        <begin position="1"/>
        <end position="23"/>
    </location>
</feature>
<evidence type="ECO:0000256" key="10">
    <source>
        <dbReference type="ARBA" id="ARBA00023136"/>
    </source>
</evidence>
<name>A0ABZ0CQ14_9BURK</name>
<dbReference type="CDD" id="cd01347">
    <property type="entry name" value="ligand_gated_channel"/>
    <property type="match status" value="1"/>
</dbReference>
<dbReference type="EMBL" id="CP136336">
    <property type="protein sequence ID" value="WOB07068.1"/>
    <property type="molecule type" value="Genomic_DNA"/>
</dbReference>
<protein>
    <submittedName>
        <fullName evidence="18">TonB-dependent receptor</fullName>
    </submittedName>
</protein>
<dbReference type="Gene3D" id="2.40.170.20">
    <property type="entry name" value="TonB-dependent receptor, beta-barrel domain"/>
    <property type="match status" value="1"/>
</dbReference>
<dbReference type="SUPFAM" id="SSF56935">
    <property type="entry name" value="Porins"/>
    <property type="match status" value="1"/>
</dbReference>
<keyword evidence="15" id="KW-0732">Signal</keyword>
<keyword evidence="19" id="KW-1185">Reference proteome</keyword>
<gene>
    <name evidence="18" type="ORF">RXV79_19365</name>
</gene>
<evidence type="ECO:0000256" key="8">
    <source>
        <dbReference type="ARBA" id="ARBA00023065"/>
    </source>
</evidence>
<evidence type="ECO:0000256" key="11">
    <source>
        <dbReference type="ARBA" id="ARBA00023170"/>
    </source>
</evidence>
<dbReference type="InterPro" id="IPR039426">
    <property type="entry name" value="TonB-dep_rcpt-like"/>
</dbReference>
<feature type="domain" description="TonB-dependent receptor plug" evidence="17">
    <location>
        <begin position="43"/>
        <end position="153"/>
    </location>
</feature>
<dbReference type="RefSeq" id="WP_316699745.1">
    <property type="nucleotide sequence ID" value="NZ_CP136336.1"/>
</dbReference>
<keyword evidence="8" id="KW-0406">Ion transport</keyword>
<dbReference type="PANTHER" id="PTHR32552">
    <property type="entry name" value="FERRICHROME IRON RECEPTOR-RELATED"/>
    <property type="match status" value="1"/>
</dbReference>
<dbReference type="Proteomes" id="UP001303946">
    <property type="component" value="Chromosome"/>
</dbReference>
<dbReference type="InterPro" id="IPR012910">
    <property type="entry name" value="Plug_dom"/>
</dbReference>
<evidence type="ECO:0000256" key="4">
    <source>
        <dbReference type="ARBA" id="ARBA00022452"/>
    </source>
</evidence>
<evidence type="ECO:0000256" key="3">
    <source>
        <dbReference type="ARBA" id="ARBA00022448"/>
    </source>
</evidence>
<evidence type="ECO:0000256" key="1">
    <source>
        <dbReference type="ARBA" id="ARBA00004571"/>
    </source>
</evidence>
<keyword evidence="6 13" id="KW-0812">Transmembrane</keyword>
<dbReference type="Pfam" id="PF00593">
    <property type="entry name" value="TonB_dep_Rec_b-barrel"/>
    <property type="match status" value="1"/>
</dbReference>
<keyword evidence="11 18" id="KW-0675">Receptor</keyword>
<evidence type="ECO:0000256" key="14">
    <source>
        <dbReference type="RuleBase" id="RU003357"/>
    </source>
</evidence>
<dbReference type="InterPro" id="IPR037066">
    <property type="entry name" value="Plug_dom_sf"/>
</dbReference>
<sequence>MRFSVICAALPALGAITAASAQSAPNVLDPVVITAQRIRESAFDSPAAITAVTREAIDNGGPQVNLSEVLNRVPGIVALNRQNYAQDLQISIRGFGTRSTFGVRGVRLIVDGIPATMPDGQGQASNVSLASAGRIEVLRGPMAQLYGNSAGGVVQVFTEDDATTPTLSVSGAAGPYEQRKFGLKYSTTTASGDGITLDASRFDTDGYREHSAARRGQFNARWQRDLSRDTHVSVVVNALDQPDTQDPLGLTRAQWESDPRSVATAAMDYDTRKTVRQNQIGTVVEHRFSEATLFTGRLYLGERNLFNALGIPLTAPPQASNTGSGGVVQFDRGYGGLGAQLSHRISLDEGRALRLTGGIEYDRMRENRQGYINNLGAQGALKRDERNVVENRDAYLQASLDVHRDWTLTAGARSIDVRFRTRDYFIQPGVPPAPDNPDDSGSVGFSGVNPVLGLTWHAAKTVNVYLNAGRGYETPTFTELAYRNVGSGLNTDLRASSSRHLELGAKWKVDGVQRLDAALYDIDTKDEIVVDTNSGGRSTFRNAGPTERRGLEVAHVAQLTDGLRSTLSLNLLRARFADGRRLPGTPERSAFAELAWAPKAAWGGFQSAVEVVHTGSLVVNDSNTDAAPAVTLLNLRAGFAQSLDGWRFTQLVRLDNATDRRYAGSVIVNEGNGRFFEPGLPRTWLLALTASHAF</sequence>
<evidence type="ECO:0000259" key="17">
    <source>
        <dbReference type="Pfam" id="PF07715"/>
    </source>
</evidence>
<comment type="similarity">
    <text evidence="2 13 14">Belongs to the TonB-dependent receptor family.</text>
</comment>
<reference evidence="18 19" key="1">
    <citation type="submission" date="2023-10" db="EMBL/GenBank/DDBJ databases">
        <title>Bacteria for the degradation of biodegradable plastic PBAT(Polybutylene adipate terephthalate).</title>
        <authorList>
            <person name="Weon H.-Y."/>
            <person name="Yeon J."/>
        </authorList>
    </citation>
    <scope>NUCLEOTIDE SEQUENCE [LARGE SCALE GENOMIC DNA]</scope>
    <source>
        <strain evidence="18 19">SBD 7-3</strain>
    </source>
</reference>
<keyword evidence="5" id="KW-0410">Iron transport</keyword>
<dbReference type="Gene3D" id="2.170.130.10">
    <property type="entry name" value="TonB-dependent receptor, plug domain"/>
    <property type="match status" value="1"/>
</dbReference>
<dbReference type="PROSITE" id="PS52016">
    <property type="entry name" value="TONB_DEPENDENT_REC_3"/>
    <property type="match status" value="1"/>
</dbReference>
<evidence type="ECO:0000259" key="16">
    <source>
        <dbReference type="Pfam" id="PF00593"/>
    </source>
</evidence>
<keyword evidence="10 13" id="KW-0472">Membrane</keyword>
<evidence type="ECO:0000256" key="13">
    <source>
        <dbReference type="PROSITE-ProRule" id="PRU01360"/>
    </source>
</evidence>
<evidence type="ECO:0000256" key="2">
    <source>
        <dbReference type="ARBA" id="ARBA00009810"/>
    </source>
</evidence>
<evidence type="ECO:0000313" key="18">
    <source>
        <dbReference type="EMBL" id="WOB07068.1"/>
    </source>
</evidence>
<evidence type="ECO:0000256" key="6">
    <source>
        <dbReference type="ARBA" id="ARBA00022692"/>
    </source>
</evidence>
<dbReference type="PANTHER" id="PTHR32552:SF81">
    <property type="entry name" value="TONB-DEPENDENT OUTER MEMBRANE RECEPTOR"/>
    <property type="match status" value="1"/>
</dbReference>
<evidence type="ECO:0000256" key="7">
    <source>
        <dbReference type="ARBA" id="ARBA00023004"/>
    </source>
</evidence>
<keyword evidence="4 13" id="KW-1134">Transmembrane beta strand</keyword>
<comment type="subcellular location">
    <subcellularLocation>
        <location evidence="1 13">Cell outer membrane</location>
        <topology evidence="1 13">Multi-pass membrane protein</topology>
    </subcellularLocation>
</comment>
<keyword evidence="3 13" id="KW-0813">Transport</keyword>